<evidence type="ECO:0000313" key="2">
    <source>
        <dbReference type="Proteomes" id="UP001592582"/>
    </source>
</evidence>
<name>A0ABV6VL14_9ACTN</name>
<sequence length="297" mass="30021">MVTEAVADLSTQTHEQGRTPRRGGVHWRYGMGFVVLLASVLSLVLVGQIAGWIQDPHRSAQAGAMADYRASTLQGELRTLPPLSAGGVLEASYASAVRAQNGVLLDVAYPAAAGGAPVGLTVRLSGSATSGVLSGRHLTVVERCYHYTLSATAVAHQQVACPGATVAPAIRTTTSAPSSPPASTSAPGGKDTGPSALIGLASRLNALLPVQREVPADDSGVRQLLAAAEPPAGTPWEAAYPQRSGGGGDIVLAIGQGGAAGCLFAGIHAERLTTWMAPQLAPCTAARASLAVLAGRS</sequence>
<keyword evidence="2" id="KW-1185">Reference proteome</keyword>
<gene>
    <name evidence="1" type="ORF">ACEZDG_34700</name>
</gene>
<reference evidence="1 2" key="1">
    <citation type="submission" date="2024-09" db="EMBL/GenBank/DDBJ databases">
        <authorList>
            <person name="Lee S.D."/>
        </authorList>
    </citation>
    <scope>NUCLEOTIDE SEQUENCE [LARGE SCALE GENOMIC DNA]</scope>
    <source>
        <strain evidence="1 2">N1-1</strain>
    </source>
</reference>
<dbReference type="Proteomes" id="UP001592582">
    <property type="component" value="Unassembled WGS sequence"/>
</dbReference>
<accession>A0ABV6VL14</accession>
<proteinExistence type="predicted"/>
<evidence type="ECO:0000313" key="1">
    <source>
        <dbReference type="EMBL" id="MFC1414425.1"/>
    </source>
</evidence>
<dbReference type="EMBL" id="JBHEZX010000024">
    <property type="protein sequence ID" value="MFC1414425.1"/>
    <property type="molecule type" value="Genomic_DNA"/>
</dbReference>
<comment type="caution">
    <text evidence="1">The sequence shown here is derived from an EMBL/GenBank/DDBJ whole genome shotgun (WGS) entry which is preliminary data.</text>
</comment>
<protein>
    <submittedName>
        <fullName evidence="1">Uncharacterized protein</fullName>
    </submittedName>
</protein>
<organism evidence="1 2">
    <name type="scientific">Streptacidiphilus alkalitolerans</name>
    <dbReference type="NCBI Taxonomy" id="3342712"/>
    <lineage>
        <taxon>Bacteria</taxon>
        <taxon>Bacillati</taxon>
        <taxon>Actinomycetota</taxon>
        <taxon>Actinomycetes</taxon>
        <taxon>Kitasatosporales</taxon>
        <taxon>Streptomycetaceae</taxon>
        <taxon>Streptacidiphilus</taxon>
    </lineage>
</organism>